<reference evidence="2" key="1">
    <citation type="journal article" date="2014" name="Front. Microbiol.">
        <title>High frequency of phylogenetically diverse reductive dehalogenase-homologous genes in deep subseafloor sedimentary metagenomes.</title>
        <authorList>
            <person name="Kawai M."/>
            <person name="Futagami T."/>
            <person name="Toyoda A."/>
            <person name="Takaki Y."/>
            <person name="Nishi S."/>
            <person name="Hori S."/>
            <person name="Arai W."/>
            <person name="Tsubouchi T."/>
            <person name="Morono Y."/>
            <person name="Uchiyama I."/>
            <person name="Ito T."/>
            <person name="Fujiyama A."/>
            <person name="Inagaki F."/>
            <person name="Takami H."/>
        </authorList>
    </citation>
    <scope>NUCLEOTIDE SEQUENCE</scope>
    <source>
        <strain evidence="2">Expedition CK06-06</strain>
    </source>
</reference>
<evidence type="ECO:0000256" key="1">
    <source>
        <dbReference type="SAM" id="MobiDB-lite"/>
    </source>
</evidence>
<name>X1L2G0_9ZZZZ</name>
<feature type="region of interest" description="Disordered" evidence="1">
    <location>
        <begin position="1"/>
        <end position="58"/>
    </location>
</feature>
<dbReference type="AlphaFoldDB" id="X1L2G0"/>
<accession>X1L2G0</accession>
<gene>
    <name evidence="2" type="ORF">S06H3_18227</name>
</gene>
<organism evidence="2">
    <name type="scientific">marine sediment metagenome</name>
    <dbReference type="NCBI Taxonomy" id="412755"/>
    <lineage>
        <taxon>unclassified sequences</taxon>
        <taxon>metagenomes</taxon>
        <taxon>ecological metagenomes</taxon>
    </lineage>
</organism>
<evidence type="ECO:0000313" key="2">
    <source>
        <dbReference type="EMBL" id="GAI13507.1"/>
    </source>
</evidence>
<comment type="caution">
    <text evidence="2">The sequence shown here is derived from an EMBL/GenBank/DDBJ whole genome shotgun (WGS) entry which is preliminary data.</text>
</comment>
<proteinExistence type="predicted"/>
<sequence length="65" mass="7224">MADKKEVGHYPVEANQPSSVNAVESPKKHERLHSELVSATEHPVPEKPRGRPSPRKGETYFCICG</sequence>
<protein>
    <submittedName>
        <fullName evidence="2">Uncharacterized protein</fullName>
    </submittedName>
</protein>
<dbReference type="EMBL" id="BARV01009199">
    <property type="protein sequence ID" value="GAI13507.1"/>
    <property type="molecule type" value="Genomic_DNA"/>
</dbReference>